<feature type="compositionally biased region" description="Basic and acidic residues" evidence="1">
    <location>
        <begin position="1303"/>
        <end position="1314"/>
    </location>
</feature>
<evidence type="ECO:0000256" key="1">
    <source>
        <dbReference type="SAM" id="MobiDB-lite"/>
    </source>
</evidence>
<feature type="region of interest" description="Disordered" evidence="1">
    <location>
        <begin position="844"/>
        <end position="957"/>
    </location>
</feature>
<dbReference type="Pfam" id="PF15351">
    <property type="entry name" value="JCAD"/>
    <property type="match status" value="1"/>
</dbReference>
<protein>
    <submittedName>
        <fullName evidence="2">RCG45278, isoform CRA_a</fullName>
    </submittedName>
</protein>
<feature type="region of interest" description="Disordered" evidence="1">
    <location>
        <begin position="544"/>
        <end position="566"/>
    </location>
</feature>
<reference evidence="2" key="1">
    <citation type="journal article" date="2005" name="Genome Res.">
        <title>Gene and alternative splicing annotation with AIR.</title>
        <authorList>
            <person name="Florea L."/>
            <person name="Di Francesco V."/>
            <person name="Miller J."/>
            <person name="Turner R."/>
            <person name="Yao A."/>
            <person name="Harris M."/>
            <person name="Walenz B."/>
            <person name="Mobarry C."/>
            <person name="Merkulov G.V."/>
            <person name="Charlab R."/>
            <person name="Dew I."/>
            <person name="Deng Z."/>
            <person name="Istrail S."/>
            <person name="Li P."/>
            <person name="Sutton G."/>
        </authorList>
    </citation>
    <scope>NUCLEOTIDE SEQUENCE</scope>
    <source>
        <strain evidence="2">BN</strain>
    </source>
</reference>
<dbReference type="AGR" id="RGD:1562037"/>
<feature type="compositionally biased region" description="Basic and acidic residues" evidence="1">
    <location>
        <begin position="15"/>
        <end position="30"/>
    </location>
</feature>
<dbReference type="OMA" id="DERGCRQ"/>
<name>A6K9F8_RAT</name>
<feature type="compositionally biased region" description="Pro residues" evidence="1">
    <location>
        <begin position="414"/>
        <end position="425"/>
    </location>
</feature>
<dbReference type="GO" id="GO:1903672">
    <property type="term" value="P:positive regulation of sprouting angiogenesis"/>
    <property type="evidence" value="ECO:0007669"/>
    <property type="project" value="Ensembl"/>
</dbReference>
<feature type="compositionally biased region" description="Acidic residues" evidence="1">
    <location>
        <begin position="859"/>
        <end position="872"/>
    </location>
</feature>
<gene>
    <name evidence="3" type="primary">Jcad</name>
    <name evidence="2" type="ORF">rCG_45278</name>
</gene>
<feature type="region of interest" description="Disordered" evidence="1">
    <location>
        <begin position="1097"/>
        <end position="1135"/>
    </location>
</feature>
<dbReference type="RefSeq" id="XP_038952374.1">
    <property type="nucleotide sequence ID" value="XM_039096446.2"/>
</dbReference>
<feature type="compositionally biased region" description="Basic and acidic residues" evidence="1">
    <location>
        <begin position="317"/>
        <end position="338"/>
    </location>
</feature>
<feature type="compositionally biased region" description="Polar residues" evidence="1">
    <location>
        <begin position="696"/>
        <end position="713"/>
    </location>
</feature>
<dbReference type="GeneID" id="498764"/>
<feature type="region of interest" description="Disordered" evidence="1">
    <location>
        <begin position="1166"/>
        <end position="1187"/>
    </location>
</feature>
<feature type="compositionally biased region" description="Basic and acidic residues" evidence="1">
    <location>
        <begin position="880"/>
        <end position="890"/>
    </location>
</feature>
<proteinExistence type="predicted"/>
<dbReference type="RefSeq" id="NP_001414638.1">
    <property type="nucleotide sequence ID" value="NM_001427709.1"/>
</dbReference>
<feature type="region of interest" description="Disordered" evidence="1">
    <location>
        <begin position="657"/>
        <end position="809"/>
    </location>
</feature>
<dbReference type="Proteomes" id="UP000234681">
    <property type="component" value="Chromosome 17"/>
</dbReference>
<dbReference type="InterPro" id="IPR028221">
    <property type="entry name" value="JCAD"/>
</dbReference>
<feature type="region of interest" description="Disordered" evidence="1">
    <location>
        <begin position="261"/>
        <end position="429"/>
    </location>
</feature>
<feature type="compositionally biased region" description="Pro residues" evidence="1">
    <location>
        <begin position="264"/>
        <end position="277"/>
    </location>
</feature>
<feature type="compositionally biased region" description="Polar residues" evidence="1">
    <location>
        <begin position="96"/>
        <end position="108"/>
    </location>
</feature>
<dbReference type="EMBL" id="CH474030">
    <property type="protein sequence ID" value="EDL87451.1"/>
    <property type="molecule type" value="Genomic_DNA"/>
</dbReference>
<dbReference type="PANTHER" id="PTHR34757:SF1">
    <property type="entry name" value="JUNCTIONAL CADHERIN 5-ASSOCIATED PROTEIN"/>
    <property type="match status" value="1"/>
</dbReference>
<evidence type="ECO:0000313" key="2">
    <source>
        <dbReference type="EMBL" id="EDL87451.1"/>
    </source>
</evidence>
<dbReference type="GO" id="GO:0005911">
    <property type="term" value="C:cell-cell junction"/>
    <property type="evidence" value="ECO:0007669"/>
    <property type="project" value="Ensembl"/>
</dbReference>
<reference evidence="2" key="2">
    <citation type="submission" date="2005-07" db="EMBL/GenBank/DDBJ databases">
        <authorList>
            <person name="Mural R.J."/>
            <person name="Li P.W."/>
            <person name="Adams M.D."/>
            <person name="Amanatides P.G."/>
            <person name="Baden-Tillson H."/>
            <person name="Barnstead M."/>
            <person name="Chin S.H."/>
            <person name="Dew I."/>
            <person name="Evans C.A."/>
            <person name="Ferriera S."/>
            <person name="Flanigan M."/>
            <person name="Fosler C."/>
            <person name="Glodek A."/>
            <person name="Gu Z."/>
            <person name="Holt R.A."/>
            <person name="Jennings D."/>
            <person name="Kraft C.L."/>
            <person name="Lu F."/>
            <person name="Nguyen T."/>
            <person name="Nusskern D.R."/>
            <person name="Pfannkoch C.M."/>
            <person name="Sitter C."/>
            <person name="Sutton G.G."/>
            <person name="Venter J.C."/>
            <person name="Wang Z."/>
            <person name="Woodage T."/>
            <person name="Zheng X.H."/>
            <person name="Zhong F."/>
        </authorList>
    </citation>
    <scope>NUCLEOTIDE SEQUENCE</scope>
    <source>
        <strain evidence="2">BN</strain>
    </source>
</reference>
<evidence type="ECO:0000313" key="3">
    <source>
        <dbReference type="RGD" id="1562037"/>
    </source>
</evidence>
<organism evidence="2">
    <name type="scientific">Rattus norvegicus</name>
    <name type="common">Rat</name>
    <dbReference type="NCBI Taxonomy" id="10116"/>
    <lineage>
        <taxon>Eukaryota</taxon>
        <taxon>Metazoa</taxon>
        <taxon>Chordata</taxon>
        <taxon>Craniata</taxon>
        <taxon>Vertebrata</taxon>
        <taxon>Euteleostomi</taxon>
        <taxon>Mammalia</taxon>
        <taxon>Eutheria</taxon>
        <taxon>Euarchontoglires</taxon>
        <taxon>Glires</taxon>
        <taxon>Rodentia</taxon>
        <taxon>Myomorpha</taxon>
        <taxon>Muroidea</taxon>
        <taxon>Muridae</taxon>
        <taxon>Murinae</taxon>
        <taxon>Rattus</taxon>
    </lineage>
</organism>
<dbReference type="RefSeq" id="XP_038952376.1">
    <property type="nucleotide sequence ID" value="XM_039096448.2"/>
</dbReference>
<dbReference type="PANTHER" id="PTHR34757">
    <property type="entry name" value="JUNCTIONAL PROTEIN ASSOCIATED WITH CORONARY ARTERY DISEASE"/>
    <property type="match status" value="1"/>
</dbReference>
<feature type="region of interest" description="Disordered" evidence="1">
    <location>
        <begin position="1"/>
        <end position="128"/>
    </location>
</feature>
<feature type="compositionally biased region" description="Basic and acidic residues" evidence="1">
    <location>
        <begin position="670"/>
        <end position="684"/>
    </location>
</feature>
<feature type="region of interest" description="Disordered" evidence="1">
    <location>
        <begin position="1254"/>
        <end position="1315"/>
    </location>
</feature>
<dbReference type="CTD" id="57608"/>
<dbReference type="RefSeq" id="XP_038952375.1">
    <property type="nucleotide sequence ID" value="XM_039096447.2"/>
</dbReference>
<dbReference type="RGD" id="1562037">
    <property type="gene designation" value="Jcad"/>
</dbReference>
<sequence>MYSVEDLLISHGYKPARDAPVPREDKSERCRSRRTGPQAGQGLLNGYKDGPTAHAHSRTALGTGHVSNSEKHSSKPRGHQEYQSSSSRTPEAGFLSQPSLAWSSQPQSGRDHIYWSRGQQEGSGSLCPRDQEEVEVRRMAQAHSLPIHVRESPWEVARRTEHVMKNALWEAELRMPTPAKWQDMTLESWKQPRKLGRQASDGDGQKRSQERFEDLYQFVHGEHMLTSQNRKKSQSLPRALSPKSLNFTEIPVPLHDGHITGVPKVPPYPPSCPPPLEPTRNLEKTSSSGPFPRPKFGKPLKTPCHGSQPQPRGEGGFQDHQHRDPRGCHPTRSKDPGHELGMLDTGLEPPVYVPPPSYRSPPQHIPNPYLEDPIPRHVSSSQSQQQQLPEKPEADCLLPSGSLAARDLYNAMPGSPPPGPPPHPYPIATHGDSIQYIPFDDPRIRHIKLAQPPEFYEEARLEDTSYNSGFIATQEPALGKRQYNDALSAPRGPILPPVNERGSAFAHSSPQWLQGQLPMASEPGGFPGQTEHHGMRGLTADVRDSKVESHASSPQPQSEGTCRTHTKLRKFETGIQSRKSSKKSNATIFCLVSVPVKSESLVPDTDTNNNDLKLGADKNHGLYQGPALEEQSLLSMSSTDLELQALMGSMAWRRTSPRQVLGESEDGQTDDPRTLHLIKPRELRASGSWPGHQYRDQQTQTSFPEDSKSSQLLPATKPGEASNAALTPTCPDDTASEVHLHAALASSDPSQKPSVPHLRGQMSLSPSRNSAFSRTSSTINQTSMPKGASGQLPSANPVPKPEVVKGESTVGQCNSTQLFGQFLLKPVSRRPWDLISQLESFNKELQEEEESHGVSSGGDSEDSEAEQPEDCADSSAKTRGHQETRREQRPAELALGEAGPPGGRLGESQSRSKEPKPGHPCARSQALGPSQEEDSRGVPVQWGHGNLSAEQKSQEALNGMCERDISPRPVSRIAPVDTQAASLFCLAEPRGSQELTKVNDALGSVELGRETPIRVDNGGDTEVLPCVLPPLADRCRGLSTPNFPSLELTLGQEQRAYKSECQGLDNTVEVLPSESLQERAERILGIEVAVESLLPGARRTEQSQLPKPGTSACSPRSSREDSQPSSASPEDPTVATDAFYGRRKCGWTESPLFVGERAPQAAVCSDVDGFPTSQATSPEPEKKKEAKPPFKSTLFHFMEKSTNVVGPEKRLRNSSNVIESSQGKLVSLPKRADSARLVRMREVNSLSQMRCLSSKSADSMEEPDPLKVIKSSAWPSEGLTSPSGKDQAWQAEYLPSVSQNENGHPEVIREKMSDQDLWCADSYDPSRVERV</sequence>
<feature type="compositionally biased region" description="Pro residues" evidence="1">
    <location>
        <begin position="351"/>
        <end position="365"/>
    </location>
</feature>
<feature type="compositionally biased region" description="Polar residues" evidence="1">
    <location>
        <begin position="550"/>
        <end position="563"/>
    </location>
</feature>
<accession>A6K9F8</accession>
<feature type="compositionally biased region" description="Polar residues" evidence="1">
    <location>
        <begin position="762"/>
        <end position="784"/>
    </location>
</feature>